<evidence type="ECO:0000256" key="1">
    <source>
        <dbReference type="ARBA" id="ARBA00022490"/>
    </source>
</evidence>
<dbReference type="GO" id="GO:0005737">
    <property type="term" value="C:cytoplasm"/>
    <property type="evidence" value="ECO:0007669"/>
    <property type="project" value="UniProtKB-SubCell"/>
</dbReference>
<dbReference type="GO" id="GO:0008270">
    <property type="term" value="F:zinc ion binding"/>
    <property type="evidence" value="ECO:0007669"/>
    <property type="project" value="UniProtKB-UniRule"/>
</dbReference>
<dbReference type="OrthoDB" id="9801783at2"/>
<keyword evidence="2 10" id="KW-0479">Metal-binding</keyword>
<dbReference type="InterPro" id="IPR005255">
    <property type="entry name" value="PdxA_fam"/>
</dbReference>
<keyword evidence="7 10" id="KW-0520">NAD</keyword>
<dbReference type="UniPathway" id="UPA00244">
    <property type="reaction ID" value="UER00312"/>
</dbReference>
<keyword evidence="6 10" id="KW-0560">Oxidoreductase</keyword>
<dbReference type="SUPFAM" id="SSF53659">
    <property type="entry name" value="Isocitrate/Isopropylmalate dehydrogenase-like"/>
    <property type="match status" value="1"/>
</dbReference>
<keyword evidence="9 10" id="KW-0170">Cobalt</keyword>
<evidence type="ECO:0000256" key="6">
    <source>
        <dbReference type="ARBA" id="ARBA00023002"/>
    </source>
</evidence>
<keyword evidence="12" id="KW-1185">Reference proteome</keyword>
<dbReference type="EC" id="1.1.1.262" evidence="10"/>
<comment type="cofactor">
    <cofactor evidence="10">
        <name>Zn(2+)</name>
        <dbReference type="ChEBI" id="CHEBI:29105"/>
    </cofactor>
    <cofactor evidence="10">
        <name>Mg(2+)</name>
        <dbReference type="ChEBI" id="CHEBI:18420"/>
    </cofactor>
    <cofactor evidence="10">
        <name>Co(2+)</name>
        <dbReference type="ChEBI" id="CHEBI:48828"/>
    </cofactor>
    <text evidence="10">Binds 1 divalent metal cation per subunit. Can use ions such as Zn(2+), Mg(2+) or Co(2+).</text>
</comment>
<comment type="subunit">
    <text evidence="10">Homodimer.</text>
</comment>
<dbReference type="GO" id="GO:0008615">
    <property type="term" value="P:pyridoxine biosynthetic process"/>
    <property type="evidence" value="ECO:0007669"/>
    <property type="project" value="UniProtKB-UniRule"/>
</dbReference>
<comment type="miscellaneous">
    <text evidence="10">The active site is located at the dimer interface.</text>
</comment>
<evidence type="ECO:0000256" key="3">
    <source>
        <dbReference type="ARBA" id="ARBA00022833"/>
    </source>
</evidence>
<feature type="binding site" evidence="10">
    <location>
        <position position="276"/>
    </location>
    <ligand>
        <name>substrate</name>
    </ligand>
</feature>
<proteinExistence type="inferred from homology"/>
<gene>
    <name evidence="11" type="primary">pdxA1</name>
    <name evidence="10" type="synonym">pdxA</name>
    <name evidence="11" type="ORF">SSPSH_003072</name>
</gene>
<dbReference type="Pfam" id="PF04166">
    <property type="entry name" value="PdxA"/>
    <property type="match status" value="1"/>
</dbReference>
<evidence type="ECO:0000256" key="9">
    <source>
        <dbReference type="ARBA" id="ARBA00023285"/>
    </source>
</evidence>
<feature type="binding site" evidence="10">
    <location>
        <position position="137"/>
    </location>
    <ligand>
        <name>substrate</name>
    </ligand>
</feature>
<evidence type="ECO:0000313" key="11">
    <source>
        <dbReference type="EMBL" id="ERJ18016.1"/>
    </source>
</evidence>
<feature type="binding site" evidence="10">
    <location>
        <position position="268"/>
    </location>
    <ligand>
        <name>a divalent metal cation</name>
        <dbReference type="ChEBI" id="CHEBI:60240"/>
        <note>ligand shared between dimeric partners</note>
    </ligand>
</feature>
<evidence type="ECO:0000256" key="2">
    <source>
        <dbReference type="ARBA" id="ARBA00022723"/>
    </source>
</evidence>
<evidence type="ECO:0000256" key="7">
    <source>
        <dbReference type="ARBA" id="ARBA00023027"/>
    </source>
</evidence>
<dbReference type="HAMAP" id="MF_00536">
    <property type="entry name" value="PdxA"/>
    <property type="match status" value="1"/>
</dbReference>
<dbReference type="AlphaFoldDB" id="U2E293"/>
<keyword evidence="3 10" id="KW-0862">Zinc</keyword>
<comment type="subcellular location">
    <subcellularLocation>
        <location evidence="10">Cytoplasm</location>
    </subcellularLocation>
</comment>
<dbReference type="Proteomes" id="UP000006242">
    <property type="component" value="Unassembled WGS sequence"/>
</dbReference>
<dbReference type="GO" id="GO:0050570">
    <property type="term" value="F:4-hydroxythreonine-4-phosphate dehydrogenase activity"/>
    <property type="evidence" value="ECO:0007669"/>
    <property type="project" value="UniProtKB-UniRule"/>
</dbReference>
<dbReference type="eggNOG" id="COG1995">
    <property type="taxonomic scope" value="Bacteria"/>
</dbReference>
<comment type="caution">
    <text evidence="11">The sequence shown here is derived from an EMBL/GenBank/DDBJ whole genome shotgun (WGS) entry which is preliminary data.</text>
</comment>
<keyword evidence="5 10" id="KW-0521">NADP</keyword>
<comment type="similarity">
    <text evidence="10">Belongs to the PdxA family.</text>
</comment>
<comment type="function">
    <text evidence="10">Catalyzes the NAD(P)-dependent oxidation of 4-(phosphooxy)-L-threonine (HTP) into 2-amino-3-oxo-4-(phosphooxy)butyric acid which spontaneously decarboxylates to form 3-amino-2-oxopropyl phosphate (AHAP).</text>
</comment>
<dbReference type="NCBIfam" id="TIGR00557">
    <property type="entry name" value="pdxA"/>
    <property type="match status" value="1"/>
</dbReference>
<keyword evidence="8 10" id="KW-0664">Pyridoxine biosynthesis</keyword>
<feature type="binding site" evidence="10">
    <location>
        <position position="213"/>
    </location>
    <ligand>
        <name>a divalent metal cation</name>
        <dbReference type="ChEBI" id="CHEBI:60240"/>
        <note>ligand shared between dimeric partners</note>
    </ligand>
</feature>
<dbReference type="Gene3D" id="3.40.718.10">
    <property type="entry name" value="Isopropylmalate Dehydrogenase"/>
    <property type="match status" value="1"/>
</dbReference>
<feature type="binding site" evidence="10">
    <location>
        <position position="168"/>
    </location>
    <ligand>
        <name>a divalent metal cation</name>
        <dbReference type="ChEBI" id="CHEBI:60240"/>
        <note>ligand shared between dimeric partners</note>
    </ligand>
</feature>
<dbReference type="RefSeq" id="WP_006913660.1">
    <property type="nucleotide sequence ID" value="NZ_AFNV02000024.1"/>
</dbReference>
<dbReference type="STRING" id="1033802.SSPSH_003072"/>
<evidence type="ECO:0000256" key="10">
    <source>
        <dbReference type="HAMAP-Rule" id="MF_00536"/>
    </source>
</evidence>
<reference evidence="11 12" key="2">
    <citation type="journal article" date="2013" name="PLoS ONE">
        <title>INDIGO - INtegrated Data Warehouse of MIcrobial GenOmes with Examples from the Red Sea Extremophiles.</title>
        <authorList>
            <person name="Alam I."/>
            <person name="Antunes A."/>
            <person name="Kamau A.A."/>
            <person name="Ba Alawi W."/>
            <person name="Kalkatawi M."/>
            <person name="Stingl U."/>
            <person name="Bajic V.B."/>
        </authorList>
    </citation>
    <scope>NUCLEOTIDE SEQUENCE [LARGE SCALE GENOMIC DNA]</scope>
    <source>
        <strain evidence="11 12">E1L3A</strain>
    </source>
</reference>
<evidence type="ECO:0000313" key="12">
    <source>
        <dbReference type="Proteomes" id="UP000006242"/>
    </source>
</evidence>
<comment type="pathway">
    <text evidence="10">Cofactor biosynthesis; pyridoxine 5'-phosphate biosynthesis; pyridoxine 5'-phosphate from D-erythrose 4-phosphate: step 4/5.</text>
</comment>
<dbReference type="GO" id="GO:0042823">
    <property type="term" value="P:pyridoxal phosphate biosynthetic process"/>
    <property type="evidence" value="ECO:0007669"/>
    <property type="project" value="UniProtKB-UniRule"/>
</dbReference>
<keyword evidence="1 10" id="KW-0963">Cytoplasm</keyword>
<keyword evidence="4 10" id="KW-0460">Magnesium</keyword>
<sequence length="333" mass="34833">MSTTARLAFTPGEPAGIGPDLAVRIAQRAQAAQLIAVADPDMLKARAELLGLPLTLETIDYAAPPRALPAGTLGIDPIRCAHPARPGVLDRDNARYVLDTLDRAVDLCRDGQCAGLVTGPVHKAVINDAGIVFSGHTGYLADRCASDAPVMMLATDDGALRVALASVHIPLAAVPAALTHESLTHTLRVTDHALRERFGIARPRLLVAGLNPHAGENGYLGREEIDVITPVLEAERARGLDLVGPLPADTLFTPHRLAGADAVVAMYHDQGLPVIKHLGFGRTVNISLGLPIVRTSVDHGTALELAGGDSVDYGSLQAAIDTALHMTAAGRTN</sequence>
<dbReference type="PANTHER" id="PTHR30004">
    <property type="entry name" value="4-HYDROXYTHREONINE-4-PHOSPHATE DEHYDROGENASE"/>
    <property type="match status" value="1"/>
</dbReference>
<dbReference type="GO" id="GO:0050897">
    <property type="term" value="F:cobalt ion binding"/>
    <property type="evidence" value="ECO:0007669"/>
    <property type="project" value="UniProtKB-UniRule"/>
</dbReference>
<evidence type="ECO:0000256" key="4">
    <source>
        <dbReference type="ARBA" id="ARBA00022842"/>
    </source>
</evidence>
<feature type="binding site" evidence="10">
    <location>
        <position position="285"/>
    </location>
    <ligand>
        <name>substrate</name>
    </ligand>
</feature>
<organism evidence="11 12">
    <name type="scientific">Salinisphaera shabanensis E1L3A</name>
    <dbReference type="NCBI Taxonomy" id="1033802"/>
    <lineage>
        <taxon>Bacteria</taxon>
        <taxon>Pseudomonadati</taxon>
        <taxon>Pseudomonadota</taxon>
        <taxon>Gammaproteobacteria</taxon>
        <taxon>Salinisphaerales</taxon>
        <taxon>Salinisphaeraceae</taxon>
        <taxon>Salinisphaera</taxon>
    </lineage>
</organism>
<feature type="binding site" evidence="10">
    <location>
        <position position="136"/>
    </location>
    <ligand>
        <name>substrate</name>
    </ligand>
</feature>
<dbReference type="InterPro" id="IPR037510">
    <property type="entry name" value="PdxA"/>
</dbReference>
<accession>U2E293</accession>
<dbReference type="GO" id="GO:0051287">
    <property type="term" value="F:NAD binding"/>
    <property type="evidence" value="ECO:0007669"/>
    <property type="project" value="InterPro"/>
</dbReference>
<dbReference type="EMBL" id="AFNV02000024">
    <property type="protein sequence ID" value="ERJ18016.1"/>
    <property type="molecule type" value="Genomic_DNA"/>
</dbReference>
<dbReference type="GO" id="GO:0000287">
    <property type="term" value="F:magnesium ion binding"/>
    <property type="evidence" value="ECO:0007669"/>
    <property type="project" value="UniProtKB-UniRule"/>
</dbReference>
<protein>
    <recommendedName>
        <fullName evidence="10">4-hydroxythreonine-4-phosphate dehydrogenase</fullName>
        <ecNumber evidence="10">1.1.1.262</ecNumber>
    </recommendedName>
    <alternativeName>
        <fullName evidence="10">4-(phosphohydroxy)-L-threonine dehydrogenase</fullName>
    </alternativeName>
</protein>
<name>U2E293_9GAMM</name>
<evidence type="ECO:0000256" key="8">
    <source>
        <dbReference type="ARBA" id="ARBA00023096"/>
    </source>
</evidence>
<reference evidence="11 12" key="1">
    <citation type="journal article" date="2011" name="J. Bacteriol.">
        <title>Genome sequence of Salinisphaera shabanensis, a gammaproteobacterium from the harsh, variable environment of the brine-seawater interface of the Shaban Deep in the Red Sea.</title>
        <authorList>
            <person name="Antunes A."/>
            <person name="Alam I."/>
            <person name="Bajic V.B."/>
            <person name="Stingl U."/>
        </authorList>
    </citation>
    <scope>NUCLEOTIDE SEQUENCE [LARGE SCALE GENOMIC DNA]</scope>
    <source>
        <strain evidence="11 12">E1L3A</strain>
    </source>
</reference>
<evidence type="ECO:0000256" key="5">
    <source>
        <dbReference type="ARBA" id="ARBA00022857"/>
    </source>
</evidence>
<comment type="catalytic activity">
    <reaction evidence="10">
        <text>4-(phosphooxy)-L-threonine + NAD(+) = 3-amino-2-oxopropyl phosphate + CO2 + NADH</text>
        <dbReference type="Rhea" id="RHEA:32275"/>
        <dbReference type="ChEBI" id="CHEBI:16526"/>
        <dbReference type="ChEBI" id="CHEBI:57279"/>
        <dbReference type="ChEBI" id="CHEBI:57540"/>
        <dbReference type="ChEBI" id="CHEBI:57945"/>
        <dbReference type="ChEBI" id="CHEBI:58452"/>
        <dbReference type="EC" id="1.1.1.262"/>
    </reaction>
</comment>
<feature type="binding site" evidence="10">
    <location>
        <position position="294"/>
    </location>
    <ligand>
        <name>substrate</name>
    </ligand>
</feature>
<dbReference type="PANTHER" id="PTHR30004:SF5">
    <property type="entry name" value="4-HYDROXYTHREONINE-4-PHOSPHATE DEHYDROGENASE"/>
    <property type="match status" value="1"/>
</dbReference>